<evidence type="ECO:0000313" key="1">
    <source>
        <dbReference type="EMBL" id="TLP57726.1"/>
    </source>
</evidence>
<proteinExistence type="predicted"/>
<comment type="caution">
    <text evidence="1">The sequence shown here is derived from an EMBL/GenBank/DDBJ whole genome shotgun (WGS) entry which is preliminary data.</text>
</comment>
<dbReference type="EMBL" id="VANP01000007">
    <property type="protein sequence ID" value="TLP57726.1"/>
    <property type="molecule type" value="Genomic_DNA"/>
</dbReference>
<protein>
    <recommendedName>
        <fullName evidence="3">Bacterial Pleckstrin homology domain-containing protein</fullName>
    </recommendedName>
</protein>
<sequence>MSTVTITADAVTVRLSAAEKAGALRGDLRVPRSAVRSVEVVEGVPLRAPRGLRTGLAIPGARKLGTWHRSGTREFVDVRGGQAAVRIHLEGQRYDSLLLGVDDPRAVVAVLAPTPSEA</sequence>
<name>A0A5R8YY93_9ACTN</name>
<dbReference type="Proteomes" id="UP000309033">
    <property type="component" value="Unassembled WGS sequence"/>
</dbReference>
<dbReference type="OrthoDB" id="530515at2"/>
<evidence type="ECO:0000313" key="2">
    <source>
        <dbReference type="Proteomes" id="UP000309033"/>
    </source>
</evidence>
<organism evidence="1 2">
    <name type="scientific">Microbispora triticiradicis</name>
    <dbReference type="NCBI Taxonomy" id="2200763"/>
    <lineage>
        <taxon>Bacteria</taxon>
        <taxon>Bacillati</taxon>
        <taxon>Actinomycetota</taxon>
        <taxon>Actinomycetes</taxon>
        <taxon>Streptosporangiales</taxon>
        <taxon>Streptosporangiaceae</taxon>
        <taxon>Microbispora</taxon>
    </lineage>
</organism>
<evidence type="ECO:0008006" key="3">
    <source>
        <dbReference type="Google" id="ProtNLM"/>
    </source>
</evidence>
<keyword evidence="2" id="KW-1185">Reference proteome</keyword>
<gene>
    <name evidence="1" type="ORF">FED44_19260</name>
</gene>
<dbReference type="AlphaFoldDB" id="A0A5R8YY93"/>
<reference evidence="1" key="1">
    <citation type="submission" date="2019-05" db="EMBL/GenBank/DDBJ databases">
        <title>Isolation, diversity and antifungal activity of Actinobacteria from wheat.</title>
        <authorList>
            <person name="Yu B."/>
        </authorList>
    </citation>
    <scope>NUCLEOTIDE SEQUENCE [LARGE SCALE GENOMIC DNA]</scope>
    <source>
        <strain evidence="1">NEAU-HEGS1-5</strain>
    </source>
</reference>
<accession>A0A5R8YY93</accession>